<feature type="transmembrane region" description="Helical" evidence="6">
    <location>
        <begin position="186"/>
        <end position="202"/>
    </location>
</feature>
<evidence type="ECO:0000313" key="7">
    <source>
        <dbReference type="EnsemblPlants" id="ORUFI01G12390.1"/>
    </source>
</evidence>
<dbReference type="InterPro" id="IPR036259">
    <property type="entry name" value="MFS_trans_sf"/>
</dbReference>
<feature type="transmembrane region" description="Helical" evidence="6">
    <location>
        <begin position="156"/>
        <end position="179"/>
    </location>
</feature>
<feature type="transmembrane region" description="Helical" evidence="6">
    <location>
        <begin position="45"/>
        <end position="65"/>
    </location>
</feature>
<dbReference type="InterPro" id="IPR011701">
    <property type="entry name" value="MFS"/>
</dbReference>
<feature type="transmembrane region" description="Helical" evidence="6">
    <location>
        <begin position="484"/>
        <end position="504"/>
    </location>
</feature>
<feature type="transmembrane region" description="Helical" evidence="6">
    <location>
        <begin position="243"/>
        <end position="266"/>
    </location>
</feature>
<dbReference type="SUPFAM" id="SSF103473">
    <property type="entry name" value="MFS general substrate transporter"/>
    <property type="match status" value="1"/>
</dbReference>
<evidence type="ECO:0000256" key="6">
    <source>
        <dbReference type="SAM" id="Phobius"/>
    </source>
</evidence>
<reference evidence="8" key="1">
    <citation type="submission" date="2013-06" db="EMBL/GenBank/DDBJ databases">
        <authorList>
            <person name="Zhao Q."/>
        </authorList>
    </citation>
    <scope>NUCLEOTIDE SEQUENCE</scope>
    <source>
        <strain evidence="8">cv. W1943</strain>
    </source>
</reference>
<comment type="subcellular location">
    <subcellularLocation>
        <location evidence="1">Membrane</location>
        <topology evidence="1">Multi-pass membrane protein</topology>
    </subcellularLocation>
</comment>
<evidence type="ECO:0000256" key="5">
    <source>
        <dbReference type="ARBA" id="ARBA00023136"/>
    </source>
</evidence>
<evidence type="ECO:0000313" key="8">
    <source>
        <dbReference type="Proteomes" id="UP000008022"/>
    </source>
</evidence>
<dbReference type="Pfam" id="PF07690">
    <property type="entry name" value="MFS_1"/>
    <property type="match status" value="1"/>
</dbReference>
<feature type="transmembrane region" description="Helical" evidence="6">
    <location>
        <begin position="328"/>
        <end position="350"/>
    </location>
</feature>
<evidence type="ECO:0000256" key="4">
    <source>
        <dbReference type="ARBA" id="ARBA00022989"/>
    </source>
</evidence>
<keyword evidence="3 6" id="KW-0812">Transmembrane</keyword>
<dbReference type="Gene3D" id="1.20.1250.20">
    <property type="entry name" value="MFS general substrate transporter like domains"/>
    <property type="match status" value="2"/>
</dbReference>
<dbReference type="GO" id="GO:0022857">
    <property type="term" value="F:transmembrane transporter activity"/>
    <property type="evidence" value="ECO:0007669"/>
    <property type="project" value="InterPro"/>
</dbReference>
<evidence type="ECO:0000256" key="1">
    <source>
        <dbReference type="ARBA" id="ARBA00004141"/>
    </source>
</evidence>
<dbReference type="GO" id="GO:0016020">
    <property type="term" value="C:membrane"/>
    <property type="evidence" value="ECO:0007669"/>
    <property type="project" value="UniProtKB-SubCell"/>
</dbReference>
<keyword evidence="2" id="KW-0813">Transport</keyword>
<dbReference type="Proteomes" id="UP000008022">
    <property type="component" value="Unassembled WGS sequence"/>
</dbReference>
<organism evidence="7 8">
    <name type="scientific">Oryza rufipogon</name>
    <name type="common">Brownbeard rice</name>
    <name type="synonym">Asian wild rice</name>
    <dbReference type="NCBI Taxonomy" id="4529"/>
    <lineage>
        <taxon>Eukaryota</taxon>
        <taxon>Viridiplantae</taxon>
        <taxon>Streptophyta</taxon>
        <taxon>Embryophyta</taxon>
        <taxon>Tracheophyta</taxon>
        <taxon>Spermatophyta</taxon>
        <taxon>Magnoliopsida</taxon>
        <taxon>Liliopsida</taxon>
        <taxon>Poales</taxon>
        <taxon>Poaceae</taxon>
        <taxon>BOP clade</taxon>
        <taxon>Oryzoideae</taxon>
        <taxon>Oryzeae</taxon>
        <taxon>Oryzinae</taxon>
        <taxon>Oryza</taxon>
    </lineage>
</organism>
<dbReference type="Gramene" id="ORUFI01G12390.1">
    <property type="protein sequence ID" value="ORUFI01G12390.1"/>
    <property type="gene ID" value="ORUFI01G12390"/>
</dbReference>
<feature type="transmembrane region" description="Helical" evidence="6">
    <location>
        <begin position="457"/>
        <end position="478"/>
    </location>
</feature>
<dbReference type="EnsemblPlants" id="ORUFI01G12390.1">
    <property type="protein sequence ID" value="ORUFI01G12390.1"/>
    <property type="gene ID" value="ORUFI01G12390"/>
</dbReference>
<evidence type="ECO:0000256" key="2">
    <source>
        <dbReference type="ARBA" id="ARBA00022448"/>
    </source>
</evidence>
<accession>A0A0E0MUP1</accession>
<proteinExistence type="predicted"/>
<sequence length="521" mass="56749">MAAGDKAGGDDAAAAAAAPLLVSAAGRRRRCPGCLTEERCKADAGIPYLNFFYIWVVCLCSYLLVVGEQLNLQGEEEQTSLPAIAAMTGGGDADRNAPLLAGGRKVYHERCPGCRQQRKVQANDRLPYLGFLYTWIACLCAGMIRDLKVAKEEQDIGFYAGATYFLGRTISAVPWGIFADKYGRKPCIVISILSVIVFNTLFGLSTTYWMAIVTRGLLGLLCGILGPIKAYASEVCRKEHQALGISLVTSSRAIALVVGPAIGGFLSQPAKKYPNLFSEESETLHMHHDDKEVIDALEAQDATSDLGETTKESGSGRMGHTKSLLKNWQLMSAITLYCVFSLHDTAYLEIFSLWAVSSRKYRGLSFTSQDVGIVLAISGFGVLVYQLAIYPLLAKYVGPIKPFRYAAVLSILLLSTYPFMANLYGLELKATITIACNILQNTAVTQEQRGVANGISVTLMSIFKAVAPAAAGILFSWAQKHITGLFLPGEQILFLMLNMVSIFCRKSKKNTRTVSSYYHTR</sequence>
<dbReference type="PANTHER" id="PTHR23504:SF88">
    <property type="entry name" value="MAJOR FACILITATOR SUPERFAMILY ANTIPORTER"/>
    <property type="match status" value="1"/>
</dbReference>
<feature type="transmembrane region" description="Helical" evidence="6">
    <location>
        <begin position="126"/>
        <end position="144"/>
    </location>
</feature>
<evidence type="ECO:0000256" key="3">
    <source>
        <dbReference type="ARBA" id="ARBA00022692"/>
    </source>
</evidence>
<keyword evidence="5 6" id="KW-0472">Membrane</keyword>
<dbReference type="CDD" id="cd17330">
    <property type="entry name" value="MFS_SLC46_TetA_like"/>
    <property type="match status" value="1"/>
</dbReference>
<keyword evidence="8" id="KW-1185">Reference proteome</keyword>
<feature type="transmembrane region" description="Helical" evidence="6">
    <location>
        <begin position="208"/>
        <end position="231"/>
    </location>
</feature>
<keyword evidence="4 6" id="KW-1133">Transmembrane helix</keyword>
<feature type="transmembrane region" description="Helical" evidence="6">
    <location>
        <begin position="405"/>
        <end position="424"/>
    </location>
</feature>
<name>A0A0E0MUP1_ORYRU</name>
<protein>
    <recommendedName>
        <fullName evidence="9">Major facilitator superfamily (MFS) profile domain-containing protein</fullName>
    </recommendedName>
</protein>
<dbReference type="PANTHER" id="PTHR23504">
    <property type="entry name" value="MAJOR FACILITATOR SUPERFAMILY DOMAIN-CONTAINING PROTEIN 10"/>
    <property type="match status" value="1"/>
</dbReference>
<reference evidence="7" key="2">
    <citation type="submission" date="2015-06" db="UniProtKB">
        <authorList>
            <consortium name="EnsemblPlants"/>
        </authorList>
    </citation>
    <scope>IDENTIFICATION</scope>
</reference>
<feature type="transmembrane region" description="Helical" evidence="6">
    <location>
        <begin position="371"/>
        <end position="393"/>
    </location>
</feature>
<dbReference type="AlphaFoldDB" id="A0A0E0MUP1"/>
<evidence type="ECO:0008006" key="9">
    <source>
        <dbReference type="Google" id="ProtNLM"/>
    </source>
</evidence>
<dbReference type="eggNOG" id="KOG2615">
    <property type="taxonomic scope" value="Eukaryota"/>
</dbReference>